<organism evidence="1">
    <name type="scientific">Glycine max</name>
    <name type="common">Soybean</name>
    <name type="synonym">Glycine hispida</name>
    <dbReference type="NCBI Taxonomy" id="3847"/>
    <lineage>
        <taxon>Eukaryota</taxon>
        <taxon>Viridiplantae</taxon>
        <taxon>Streptophyta</taxon>
        <taxon>Embryophyta</taxon>
        <taxon>Tracheophyta</taxon>
        <taxon>Spermatophyta</taxon>
        <taxon>Magnoliopsida</taxon>
        <taxon>eudicotyledons</taxon>
        <taxon>Gunneridae</taxon>
        <taxon>Pentapetalae</taxon>
        <taxon>rosids</taxon>
        <taxon>fabids</taxon>
        <taxon>Fabales</taxon>
        <taxon>Fabaceae</taxon>
        <taxon>Papilionoideae</taxon>
        <taxon>50 kb inversion clade</taxon>
        <taxon>NPAAA clade</taxon>
        <taxon>indigoferoid/millettioid clade</taxon>
        <taxon>Phaseoleae</taxon>
        <taxon>Glycine</taxon>
        <taxon>Glycine subgen. Soja</taxon>
    </lineage>
</organism>
<reference evidence="1 2" key="1">
    <citation type="journal article" date="2010" name="Nature">
        <title>Genome sequence of the palaeopolyploid soybean.</title>
        <authorList>
            <person name="Schmutz J."/>
            <person name="Cannon S.B."/>
            <person name="Schlueter J."/>
            <person name="Ma J."/>
            <person name="Mitros T."/>
            <person name="Nelson W."/>
            <person name="Hyten D.L."/>
            <person name="Song Q."/>
            <person name="Thelen J.J."/>
            <person name="Cheng J."/>
            <person name="Xu D."/>
            <person name="Hellsten U."/>
            <person name="May G.D."/>
            <person name="Yu Y."/>
            <person name="Sakurai T."/>
            <person name="Umezawa T."/>
            <person name="Bhattacharyya M.K."/>
            <person name="Sandhu D."/>
            <person name="Valliyodan B."/>
            <person name="Lindquist E."/>
            <person name="Peto M."/>
            <person name="Grant D."/>
            <person name="Shu S."/>
            <person name="Goodstein D."/>
            <person name="Barry K."/>
            <person name="Futrell-Griggs M."/>
            <person name="Abernathy B."/>
            <person name="Du J."/>
            <person name="Tian Z."/>
            <person name="Zhu L."/>
            <person name="Gill N."/>
            <person name="Joshi T."/>
            <person name="Libault M."/>
            <person name="Sethuraman A."/>
            <person name="Zhang X.-C."/>
            <person name="Shinozaki K."/>
            <person name="Nguyen H.T."/>
            <person name="Wing R.A."/>
            <person name="Cregan P."/>
            <person name="Specht J."/>
            <person name="Grimwood J."/>
            <person name="Rokhsar D."/>
            <person name="Stacey G."/>
            <person name="Shoemaker R.C."/>
            <person name="Jackson S.A."/>
        </authorList>
    </citation>
    <scope>NUCLEOTIDE SEQUENCE</scope>
    <source>
        <strain evidence="2">cv. Williams 82</strain>
        <tissue evidence="1">Callus</tissue>
    </source>
</reference>
<dbReference type="AlphaFoldDB" id="A0A0R0H0X2"/>
<evidence type="ECO:0000313" key="1">
    <source>
        <dbReference type="EMBL" id="KRH24414.1"/>
    </source>
</evidence>
<dbReference type="Gramene" id="KRH24414">
    <property type="protein sequence ID" value="KRH24414"/>
    <property type="gene ID" value="GLYMA_12G040100"/>
</dbReference>
<protein>
    <submittedName>
        <fullName evidence="1 2">Uncharacterized protein</fullName>
    </submittedName>
</protein>
<evidence type="ECO:0000313" key="2">
    <source>
        <dbReference type="EnsemblPlants" id="KRH24414"/>
    </source>
</evidence>
<evidence type="ECO:0000313" key="3">
    <source>
        <dbReference type="Proteomes" id="UP000008827"/>
    </source>
</evidence>
<reference evidence="2" key="2">
    <citation type="submission" date="2018-02" db="UniProtKB">
        <authorList>
            <consortium name="EnsemblPlants"/>
        </authorList>
    </citation>
    <scope>IDENTIFICATION</scope>
    <source>
        <strain evidence="2">Williams 82</strain>
    </source>
</reference>
<gene>
    <name evidence="1" type="ORF">GLYMA_12G040100</name>
</gene>
<dbReference type="EMBL" id="CM000845">
    <property type="protein sequence ID" value="KRH24414.1"/>
    <property type="molecule type" value="Genomic_DNA"/>
</dbReference>
<proteinExistence type="predicted"/>
<reference evidence="1" key="3">
    <citation type="submission" date="2018-07" db="EMBL/GenBank/DDBJ databases">
        <title>WGS assembly of Glycine max.</title>
        <authorList>
            <person name="Schmutz J."/>
            <person name="Cannon S."/>
            <person name="Schlueter J."/>
            <person name="Ma J."/>
            <person name="Mitros T."/>
            <person name="Nelson W."/>
            <person name="Hyten D."/>
            <person name="Song Q."/>
            <person name="Thelen J."/>
            <person name="Cheng J."/>
            <person name="Xu D."/>
            <person name="Hellsten U."/>
            <person name="May G."/>
            <person name="Yu Y."/>
            <person name="Sakurai T."/>
            <person name="Umezawa T."/>
            <person name="Bhattacharyya M."/>
            <person name="Sandhu D."/>
            <person name="Valliyodan B."/>
            <person name="Lindquist E."/>
            <person name="Peto M."/>
            <person name="Grant D."/>
            <person name="Shu S."/>
            <person name="Goodstein D."/>
            <person name="Barry K."/>
            <person name="Futrell-Griggs M."/>
            <person name="Abernathy B."/>
            <person name="Du J."/>
            <person name="Tian Z."/>
            <person name="Zhu L."/>
            <person name="Gill N."/>
            <person name="Joshi T."/>
            <person name="Libault M."/>
            <person name="Sethuraman A."/>
            <person name="Zhang X."/>
            <person name="Shinozaki K."/>
            <person name="Nguyen H."/>
            <person name="Wing R."/>
            <person name="Cregan P."/>
            <person name="Specht J."/>
            <person name="Grimwood J."/>
            <person name="Rokhsar D."/>
            <person name="Stacey G."/>
            <person name="Shoemaker R."/>
            <person name="Jackson S."/>
        </authorList>
    </citation>
    <scope>NUCLEOTIDE SEQUENCE</scope>
    <source>
        <tissue evidence="1">Callus</tissue>
    </source>
</reference>
<dbReference type="EnsemblPlants" id="KRH24414">
    <property type="protein sequence ID" value="KRH24414"/>
    <property type="gene ID" value="GLYMA_12G040100"/>
</dbReference>
<dbReference type="InParanoid" id="A0A0R0H0X2"/>
<sequence>MLPEVVVVDVEDLQFRHRKNNLAGEDVVRDVEELEGSEVLEFVQLSDLRRKVAEKRNKRDIDSNDSKFLVAVYA</sequence>
<keyword evidence="3" id="KW-1185">Reference proteome</keyword>
<accession>A0A0R0H0X2</accession>
<dbReference type="SMR" id="A0A0R0H0X2"/>
<dbReference type="Proteomes" id="UP000008827">
    <property type="component" value="Chromosome 12"/>
</dbReference>
<name>A0A0R0H0X2_SOYBN</name>